<dbReference type="RefSeq" id="WP_192555284.1">
    <property type="nucleotide sequence ID" value="NZ_JACZZA010000004.1"/>
</dbReference>
<dbReference type="EMBL" id="JACZZA010000004">
    <property type="protein sequence ID" value="MBE1160416.1"/>
    <property type="molecule type" value="Genomic_DNA"/>
</dbReference>
<dbReference type="Gene3D" id="3.90.25.10">
    <property type="entry name" value="UDP-galactose 4-epimerase, domain 1"/>
    <property type="match status" value="1"/>
</dbReference>
<feature type="domain" description="NmrA-like" evidence="1">
    <location>
        <begin position="2"/>
        <end position="253"/>
    </location>
</feature>
<organism evidence="2 3">
    <name type="scientific">Dyella acidiphila</name>
    <dbReference type="NCBI Taxonomy" id="2775866"/>
    <lineage>
        <taxon>Bacteria</taxon>
        <taxon>Pseudomonadati</taxon>
        <taxon>Pseudomonadota</taxon>
        <taxon>Gammaproteobacteria</taxon>
        <taxon>Lysobacterales</taxon>
        <taxon>Rhodanobacteraceae</taxon>
        <taxon>Dyella</taxon>
    </lineage>
</organism>
<dbReference type="PANTHER" id="PTHR43162">
    <property type="match status" value="1"/>
</dbReference>
<evidence type="ECO:0000313" key="2">
    <source>
        <dbReference type="EMBL" id="MBE1160416.1"/>
    </source>
</evidence>
<protein>
    <submittedName>
        <fullName evidence="2">NmrA family NAD(P)-binding protein</fullName>
    </submittedName>
</protein>
<dbReference type="Pfam" id="PF05368">
    <property type="entry name" value="NmrA"/>
    <property type="match status" value="1"/>
</dbReference>
<comment type="caution">
    <text evidence="2">The sequence shown here is derived from an EMBL/GenBank/DDBJ whole genome shotgun (WGS) entry which is preliminary data.</text>
</comment>
<sequence length="293" mass="32153">MIVVTTPTGQIGSQVAGELLKAGEPVRVIVRHVDSLHEQILNQAEVIEGSHGDAAVLDRALEGANALFWVAPPDMTKEIDAAYIEFTRPAAAAIRRHGVKRVISITALGRGTAWQDRAGLVTASLRMDDLLMSTGVAFRGLAMPSFMENIARQVGPMKEKGLCFGPIDPDKKLPLTATRDMASVAAQWLAHDNWTGQHELPVIGPEDLSYNDMAAIISDVTGREIRYQQIGLEQLKQQFIGRGATESFAAGYVDMYRAKNEGMDNAAERDAESRQRITFRQWVERTLKPAMAE</sequence>
<evidence type="ECO:0000313" key="3">
    <source>
        <dbReference type="Proteomes" id="UP000651010"/>
    </source>
</evidence>
<evidence type="ECO:0000259" key="1">
    <source>
        <dbReference type="Pfam" id="PF05368"/>
    </source>
</evidence>
<keyword evidence="3" id="KW-1185">Reference proteome</keyword>
<dbReference type="PANTHER" id="PTHR43162:SF1">
    <property type="entry name" value="PRESTALK A DIFFERENTIATION PROTEIN A"/>
    <property type="match status" value="1"/>
</dbReference>
<accession>A0ABR9G8S1</accession>
<dbReference type="Proteomes" id="UP000651010">
    <property type="component" value="Unassembled WGS sequence"/>
</dbReference>
<dbReference type="InterPro" id="IPR008030">
    <property type="entry name" value="NmrA-like"/>
</dbReference>
<dbReference type="SUPFAM" id="SSF51735">
    <property type="entry name" value="NAD(P)-binding Rossmann-fold domains"/>
    <property type="match status" value="1"/>
</dbReference>
<dbReference type="InterPro" id="IPR051604">
    <property type="entry name" value="Ergot_Alk_Oxidoreductase"/>
</dbReference>
<dbReference type="InterPro" id="IPR036291">
    <property type="entry name" value="NAD(P)-bd_dom_sf"/>
</dbReference>
<proteinExistence type="predicted"/>
<dbReference type="Gene3D" id="3.40.50.720">
    <property type="entry name" value="NAD(P)-binding Rossmann-like Domain"/>
    <property type="match status" value="1"/>
</dbReference>
<gene>
    <name evidence="2" type="ORF">IGX34_08440</name>
</gene>
<name>A0ABR9G8S1_9GAMM</name>
<reference evidence="2 3" key="1">
    <citation type="submission" date="2020-09" db="EMBL/GenBank/DDBJ databases">
        <title>Dyella sp. 7MK23 isolated from forest soil.</title>
        <authorList>
            <person name="Fu J."/>
        </authorList>
    </citation>
    <scope>NUCLEOTIDE SEQUENCE [LARGE SCALE GENOMIC DNA]</scope>
    <source>
        <strain evidence="2 3">7MK23</strain>
    </source>
</reference>